<dbReference type="PANTHER" id="PTHR40455:SF1">
    <property type="entry name" value="ANTITOXIN HIGA"/>
    <property type="match status" value="1"/>
</dbReference>
<reference evidence="2 3" key="1">
    <citation type="submission" date="2018-04" db="EMBL/GenBank/DDBJ databases">
        <title>Marixanthomonas spongiae HN-E44 sp. nov., isolated from a marine sponge.</title>
        <authorList>
            <person name="Luo L."/>
            <person name="Zhuang L."/>
        </authorList>
    </citation>
    <scope>NUCLEOTIDE SEQUENCE [LARGE SCALE GENOMIC DNA]</scope>
    <source>
        <strain evidence="2 3">HN-E44</strain>
    </source>
</reference>
<dbReference type="SMART" id="SM00530">
    <property type="entry name" value="HTH_XRE"/>
    <property type="match status" value="1"/>
</dbReference>
<sequence>MRMKPIKTEKDYRNALDRLEVIFDAPVDTKEGDEAEILSLLIENYENEHYPIEALDPIEAIKIRMEELNMRQKDLVGIIGGKSRVSEILSRKKRLTVDMIRELERTLQISASVLVNNYQLAKK</sequence>
<dbReference type="OrthoDB" id="9796786at2"/>
<dbReference type="EMBL" id="QEHR01000003">
    <property type="protein sequence ID" value="PVW15899.1"/>
    <property type="molecule type" value="Genomic_DNA"/>
</dbReference>
<dbReference type="InterPro" id="IPR001387">
    <property type="entry name" value="Cro/C1-type_HTH"/>
</dbReference>
<dbReference type="Proteomes" id="UP000245962">
    <property type="component" value="Unassembled WGS sequence"/>
</dbReference>
<dbReference type="SUPFAM" id="SSF47413">
    <property type="entry name" value="lambda repressor-like DNA-binding domains"/>
    <property type="match status" value="1"/>
</dbReference>
<comment type="caution">
    <text evidence="2">The sequence shown here is derived from an EMBL/GenBank/DDBJ whole genome shotgun (WGS) entry which is preliminary data.</text>
</comment>
<dbReference type="AlphaFoldDB" id="A0A2U0I485"/>
<feature type="domain" description="HTH cro/C1-type" evidence="1">
    <location>
        <begin position="61"/>
        <end position="114"/>
    </location>
</feature>
<dbReference type="InterPro" id="IPR010982">
    <property type="entry name" value="Lambda_DNA-bd_dom_sf"/>
</dbReference>
<proteinExistence type="predicted"/>
<dbReference type="PANTHER" id="PTHR40455">
    <property type="entry name" value="ANTITOXIN HIGA"/>
    <property type="match status" value="1"/>
</dbReference>
<keyword evidence="3" id="KW-1185">Reference proteome</keyword>
<evidence type="ECO:0000313" key="3">
    <source>
        <dbReference type="Proteomes" id="UP000245962"/>
    </source>
</evidence>
<dbReference type="RefSeq" id="WP_116693923.1">
    <property type="nucleotide sequence ID" value="NZ_QEHR01000003.1"/>
</dbReference>
<organism evidence="2 3">
    <name type="scientific">Marixanthomonas spongiae</name>
    <dbReference type="NCBI Taxonomy" id="2174845"/>
    <lineage>
        <taxon>Bacteria</taxon>
        <taxon>Pseudomonadati</taxon>
        <taxon>Bacteroidota</taxon>
        <taxon>Flavobacteriia</taxon>
        <taxon>Flavobacteriales</taxon>
        <taxon>Flavobacteriaceae</taxon>
        <taxon>Marixanthomonas</taxon>
    </lineage>
</organism>
<gene>
    <name evidence="2" type="ORF">DDV96_04805</name>
</gene>
<accession>A0A2U0I485</accession>
<dbReference type="GO" id="GO:0001046">
    <property type="term" value="F:core promoter sequence-specific DNA binding"/>
    <property type="evidence" value="ECO:0007669"/>
    <property type="project" value="TreeGrafter"/>
</dbReference>
<dbReference type="PROSITE" id="PS50943">
    <property type="entry name" value="HTH_CROC1"/>
    <property type="match status" value="1"/>
</dbReference>
<dbReference type="InterPro" id="IPR039060">
    <property type="entry name" value="Antitox_HigA"/>
</dbReference>
<dbReference type="Gene3D" id="1.10.260.40">
    <property type="entry name" value="lambda repressor-like DNA-binding domains"/>
    <property type="match status" value="1"/>
</dbReference>
<evidence type="ECO:0000313" key="2">
    <source>
        <dbReference type="EMBL" id="PVW15899.1"/>
    </source>
</evidence>
<name>A0A2U0I485_9FLAO</name>
<dbReference type="GO" id="GO:0006355">
    <property type="term" value="P:regulation of DNA-templated transcription"/>
    <property type="evidence" value="ECO:0007669"/>
    <property type="project" value="InterPro"/>
</dbReference>
<protein>
    <submittedName>
        <fullName evidence="2">Transcriptional regulator</fullName>
    </submittedName>
</protein>
<evidence type="ECO:0000259" key="1">
    <source>
        <dbReference type="PROSITE" id="PS50943"/>
    </source>
</evidence>